<evidence type="ECO:0000313" key="3">
    <source>
        <dbReference type="Proteomes" id="UP001328107"/>
    </source>
</evidence>
<keyword evidence="3" id="KW-1185">Reference proteome</keyword>
<feature type="signal peptide" evidence="1">
    <location>
        <begin position="1"/>
        <end position="17"/>
    </location>
</feature>
<dbReference type="InterPro" id="IPR043504">
    <property type="entry name" value="Peptidase_S1_PA_chymotrypsin"/>
</dbReference>
<dbReference type="EMBL" id="BTRK01000002">
    <property type="protein sequence ID" value="GMR34778.1"/>
    <property type="molecule type" value="Genomic_DNA"/>
</dbReference>
<dbReference type="SUPFAM" id="SSF50494">
    <property type="entry name" value="Trypsin-like serine proteases"/>
    <property type="match status" value="1"/>
</dbReference>
<reference evidence="3" key="1">
    <citation type="submission" date="2022-10" db="EMBL/GenBank/DDBJ databases">
        <title>Genome assembly of Pristionchus species.</title>
        <authorList>
            <person name="Yoshida K."/>
            <person name="Sommer R.J."/>
        </authorList>
    </citation>
    <scope>NUCLEOTIDE SEQUENCE [LARGE SCALE GENOMIC DNA]</scope>
    <source>
        <strain evidence="3">RS5460</strain>
    </source>
</reference>
<organism evidence="2 3">
    <name type="scientific">Pristionchus mayeri</name>
    <dbReference type="NCBI Taxonomy" id="1317129"/>
    <lineage>
        <taxon>Eukaryota</taxon>
        <taxon>Metazoa</taxon>
        <taxon>Ecdysozoa</taxon>
        <taxon>Nematoda</taxon>
        <taxon>Chromadorea</taxon>
        <taxon>Rhabditida</taxon>
        <taxon>Rhabditina</taxon>
        <taxon>Diplogasteromorpha</taxon>
        <taxon>Diplogasteroidea</taxon>
        <taxon>Neodiplogasteridae</taxon>
        <taxon>Pristionchus</taxon>
    </lineage>
</organism>
<dbReference type="Gene3D" id="2.40.10.10">
    <property type="entry name" value="Trypsin-like serine proteases"/>
    <property type="match status" value="1"/>
</dbReference>
<accession>A0AAN4Z5K5</accession>
<evidence type="ECO:0000256" key="1">
    <source>
        <dbReference type="SAM" id="SignalP"/>
    </source>
</evidence>
<feature type="chain" id="PRO_5042917603" evidence="1">
    <location>
        <begin position="18"/>
        <end position="229"/>
    </location>
</feature>
<proteinExistence type="predicted"/>
<dbReference type="Proteomes" id="UP001328107">
    <property type="component" value="Unassembled WGS sequence"/>
</dbReference>
<gene>
    <name evidence="2" type="ORF">PMAYCL1PPCAC_04973</name>
</gene>
<protein>
    <submittedName>
        <fullName evidence="2">Uncharacterized protein</fullName>
    </submittedName>
</protein>
<sequence>MLLKLITAAVLLPYITAEIVYARTNRFDQAEVNSLRPQNVCSLVSMSIANAKCLQKENGNSTKCVGVPINKRFVLTRATDRSLNNYTDDSALRVATRPVNTKVVVCADDGVTCDNEKGLQQVSVKNIIYPQLVHRKQEYEVAELMSIADVALLELDEDLPSNTSICIHRSVFQYVSRECISRNHSADRPFHNGTWERQGERTCAEQYHMCLDSYTFLPSTEMSIKIVIG</sequence>
<dbReference type="AlphaFoldDB" id="A0AAN4Z5K5"/>
<dbReference type="InterPro" id="IPR009003">
    <property type="entry name" value="Peptidase_S1_PA"/>
</dbReference>
<keyword evidence="1" id="KW-0732">Signal</keyword>
<evidence type="ECO:0000313" key="2">
    <source>
        <dbReference type="EMBL" id="GMR34778.1"/>
    </source>
</evidence>
<comment type="caution">
    <text evidence="2">The sequence shown here is derived from an EMBL/GenBank/DDBJ whole genome shotgun (WGS) entry which is preliminary data.</text>
</comment>
<name>A0AAN4Z5K5_9BILA</name>